<evidence type="ECO:0000313" key="4">
    <source>
        <dbReference type="EMBL" id="CAB4014818.1"/>
    </source>
</evidence>
<dbReference type="Proteomes" id="UP001152795">
    <property type="component" value="Unassembled WGS sequence"/>
</dbReference>
<protein>
    <recommendedName>
        <fullName evidence="3">DDE Tnp4 domain-containing protein</fullName>
    </recommendedName>
</protein>
<keyword evidence="5" id="KW-1185">Reference proteome</keyword>
<dbReference type="Pfam" id="PF13359">
    <property type="entry name" value="DDE_Tnp_4"/>
    <property type="match status" value="1"/>
</dbReference>
<reference evidence="4" key="1">
    <citation type="submission" date="2020-04" db="EMBL/GenBank/DDBJ databases">
        <authorList>
            <person name="Alioto T."/>
            <person name="Alioto T."/>
            <person name="Gomez Garrido J."/>
        </authorList>
    </citation>
    <scope>NUCLEOTIDE SEQUENCE</scope>
    <source>
        <strain evidence="4">A484AB</strain>
    </source>
</reference>
<evidence type="ECO:0000256" key="1">
    <source>
        <dbReference type="ARBA" id="ARBA00001968"/>
    </source>
</evidence>
<comment type="caution">
    <text evidence="4">The sequence shown here is derived from an EMBL/GenBank/DDBJ whole genome shotgun (WGS) entry which is preliminary data.</text>
</comment>
<evidence type="ECO:0000256" key="2">
    <source>
        <dbReference type="ARBA" id="ARBA00022723"/>
    </source>
</evidence>
<evidence type="ECO:0000259" key="3">
    <source>
        <dbReference type="Pfam" id="PF13359"/>
    </source>
</evidence>
<feature type="domain" description="DDE Tnp4" evidence="3">
    <location>
        <begin position="16"/>
        <end position="94"/>
    </location>
</feature>
<organism evidence="4 5">
    <name type="scientific">Paramuricea clavata</name>
    <name type="common">Red gorgonian</name>
    <name type="synonym">Violescent sea-whip</name>
    <dbReference type="NCBI Taxonomy" id="317549"/>
    <lineage>
        <taxon>Eukaryota</taxon>
        <taxon>Metazoa</taxon>
        <taxon>Cnidaria</taxon>
        <taxon>Anthozoa</taxon>
        <taxon>Octocorallia</taxon>
        <taxon>Malacalcyonacea</taxon>
        <taxon>Plexauridae</taxon>
        <taxon>Paramuricea</taxon>
    </lineage>
</organism>
<dbReference type="InterPro" id="IPR027806">
    <property type="entry name" value="HARBI1_dom"/>
</dbReference>
<dbReference type="AlphaFoldDB" id="A0A7D9ERT4"/>
<accession>A0A7D9ERT4</accession>
<dbReference type="GO" id="GO:0046872">
    <property type="term" value="F:metal ion binding"/>
    <property type="evidence" value="ECO:0007669"/>
    <property type="project" value="UniProtKB-KW"/>
</dbReference>
<proteinExistence type="predicted"/>
<sequence>MFIPQPSLVNNKVLPYTLVGDEIFPFKTRLMKPYPGKGLSESQNVFNYRLSRCRRTIENAFGIYAARWRIFRHPIRASISTVDAIVKATLCLHNYLCMTENAQYIPTGFVDCDSSLDMKEGEWRNIVRGGANSGFQNISRIESPNYSIDAKTTRDNFCNERQLM</sequence>
<dbReference type="OrthoDB" id="10051515at2759"/>
<keyword evidence="2" id="KW-0479">Metal-binding</keyword>
<comment type="cofactor">
    <cofactor evidence="1">
        <name>a divalent metal cation</name>
        <dbReference type="ChEBI" id="CHEBI:60240"/>
    </cofactor>
</comment>
<name>A0A7D9ERT4_PARCT</name>
<evidence type="ECO:0000313" key="5">
    <source>
        <dbReference type="Proteomes" id="UP001152795"/>
    </source>
</evidence>
<dbReference type="EMBL" id="CACRXK020008460">
    <property type="protein sequence ID" value="CAB4014818.1"/>
    <property type="molecule type" value="Genomic_DNA"/>
</dbReference>
<gene>
    <name evidence="4" type="ORF">PACLA_8A076788</name>
</gene>